<evidence type="ECO:0000256" key="7">
    <source>
        <dbReference type="ARBA" id="ARBA00023004"/>
    </source>
</evidence>
<dbReference type="GO" id="GO:0000287">
    <property type="term" value="F:magnesium ion binding"/>
    <property type="evidence" value="ECO:0007669"/>
    <property type="project" value="UniProtKB-UniRule"/>
</dbReference>
<dbReference type="EC" id="4.2.1.9" evidence="14 15"/>
<feature type="binding site" evidence="15">
    <location>
        <position position="82"/>
    </location>
    <ligand>
        <name>Mg(2+)</name>
        <dbReference type="ChEBI" id="CHEBI:18420"/>
    </ligand>
</feature>
<dbReference type="SUPFAM" id="SSF143975">
    <property type="entry name" value="IlvD/EDD N-terminal domain-like"/>
    <property type="match status" value="1"/>
</dbReference>
<dbReference type="InterPro" id="IPR000581">
    <property type="entry name" value="ILV_EDD_N"/>
</dbReference>
<comment type="pathway">
    <text evidence="12 15">Amino-acid biosynthesis; L-valine biosynthesis; L-valine from pyruvate: step 3/4.</text>
</comment>
<dbReference type="EMBL" id="FQWQ01000001">
    <property type="protein sequence ID" value="SHG84130.1"/>
    <property type="molecule type" value="Genomic_DNA"/>
</dbReference>
<comment type="catalytic activity">
    <reaction evidence="11">
        <text>(2R)-2,3-dihydroxy-3-methylbutanoate = 3-methyl-2-oxobutanoate + H2O</text>
        <dbReference type="Rhea" id="RHEA:24809"/>
        <dbReference type="ChEBI" id="CHEBI:11851"/>
        <dbReference type="ChEBI" id="CHEBI:15377"/>
        <dbReference type="ChEBI" id="CHEBI:49072"/>
        <dbReference type="EC" id="4.2.1.9"/>
    </reaction>
    <physiologicalReaction direction="left-to-right" evidence="11">
        <dbReference type="Rhea" id="RHEA:24810"/>
    </physiologicalReaction>
</comment>
<evidence type="ECO:0000256" key="15">
    <source>
        <dbReference type="HAMAP-Rule" id="MF_00012"/>
    </source>
</evidence>
<keyword evidence="7 15" id="KW-0408">Iron</keyword>
<dbReference type="NCBIfam" id="TIGR00110">
    <property type="entry name" value="ilvD"/>
    <property type="match status" value="1"/>
</dbReference>
<dbReference type="SUPFAM" id="SSF52016">
    <property type="entry name" value="LeuD/IlvD-like"/>
    <property type="match status" value="1"/>
</dbReference>
<evidence type="ECO:0000256" key="1">
    <source>
        <dbReference type="ARBA" id="ARBA00001946"/>
    </source>
</evidence>
<evidence type="ECO:0000259" key="17">
    <source>
        <dbReference type="Pfam" id="PF24877"/>
    </source>
</evidence>
<dbReference type="GO" id="GO:0051537">
    <property type="term" value="F:2 iron, 2 sulfur cluster binding"/>
    <property type="evidence" value="ECO:0007669"/>
    <property type="project" value="UniProtKB-UniRule"/>
</dbReference>
<evidence type="ECO:0000313" key="18">
    <source>
        <dbReference type="EMBL" id="SHG84130.1"/>
    </source>
</evidence>
<keyword evidence="5 15" id="KW-0479">Metal-binding</keyword>
<sequence length="559" mass="59489">MELNKYSKTLTQDPTLPAAQAMLYGIGLTEEDLKKAQVGIVSTGYDGNTCNMHLNKLAEEVKTAVWSRDLVGLIFHTIGVSDGMSNGTEGMRYSLVSREVIADSIETVCGAQYYDGLIAVPGCDKNMPGALMAMARLNRPSIMVYGGTIAGGHWKGQQLNIISAFEALGQKMAGTITPEDFKGIIQNSCPGAGACGGMYTANTMASAIEAMGMSLPFSASNPALSKEKSAECIEAAKAIRLLLERDLKPRDIMTKKAFENAITVVMVLGGSTNAVLHLIAMAKCAGVSITQEDFQRISDKTPLIADLKPSGKYLMEDLHKIGGVPAVMKYLLKNGYLHGDCITVTGKTVKENLESIPDLDFTKQDIILPFEKAIKATGHLQILYGNLAAKGSVAKITGKEGDRFKGPARVFNGEFALVDGIQSGKVKPGDVVVIRYVGPKGAPGMPEMLKPTSAIMGVGLGKSVALITDGRFSGGSHGLLIGHITPEAYEGGVIALVEDNDLIEIDVQGHTINLLVDDATLSKRRAAWKTPPLNAKNGILWKYAKHVKTAADGCVTDED</sequence>
<organism evidence="18 19">
    <name type="scientific">Chryseolinea serpens</name>
    <dbReference type="NCBI Taxonomy" id="947013"/>
    <lineage>
        <taxon>Bacteria</taxon>
        <taxon>Pseudomonadati</taxon>
        <taxon>Bacteroidota</taxon>
        <taxon>Cytophagia</taxon>
        <taxon>Cytophagales</taxon>
        <taxon>Fulvivirgaceae</taxon>
        <taxon>Chryseolinea</taxon>
    </lineage>
</organism>
<feature type="binding site" description="via carbamate group" evidence="15">
    <location>
        <position position="125"/>
    </location>
    <ligand>
        <name>Mg(2+)</name>
        <dbReference type="ChEBI" id="CHEBI:18420"/>
    </ligand>
</feature>
<dbReference type="GO" id="GO:0009097">
    <property type="term" value="P:isoleucine biosynthetic process"/>
    <property type="evidence" value="ECO:0007669"/>
    <property type="project" value="UniProtKB-UniRule"/>
</dbReference>
<name>A0A1M5N3J2_9BACT</name>
<evidence type="ECO:0000256" key="6">
    <source>
        <dbReference type="ARBA" id="ARBA00022842"/>
    </source>
</evidence>
<dbReference type="NCBIfam" id="NF002068">
    <property type="entry name" value="PRK00911.1"/>
    <property type="match status" value="1"/>
</dbReference>
<feature type="domain" description="Dihydroxy-acid/6-phosphogluconate dehydratase N-terminal" evidence="16">
    <location>
        <begin position="35"/>
        <end position="352"/>
    </location>
</feature>
<dbReference type="InterPro" id="IPR037237">
    <property type="entry name" value="IlvD/EDD_N"/>
</dbReference>
<keyword evidence="9 15" id="KW-0456">Lyase</keyword>
<evidence type="ECO:0000256" key="4">
    <source>
        <dbReference type="ARBA" id="ARBA00022714"/>
    </source>
</evidence>
<dbReference type="Proteomes" id="UP000184212">
    <property type="component" value="Unassembled WGS sequence"/>
</dbReference>
<comment type="subunit">
    <text evidence="15">Homodimer.</text>
</comment>
<dbReference type="InterPro" id="IPR020558">
    <property type="entry name" value="DiOHA_6PGluconate_deHydtase_CS"/>
</dbReference>
<feature type="active site" description="Proton acceptor" evidence="15">
    <location>
        <position position="473"/>
    </location>
</feature>
<evidence type="ECO:0000256" key="12">
    <source>
        <dbReference type="ARBA" id="ARBA00029436"/>
    </source>
</evidence>
<comment type="pathway">
    <text evidence="13 15">Amino-acid biosynthesis; L-isoleucine biosynthesis; L-isoleucine from 2-oxobutanoate: step 3/4.</text>
</comment>
<dbReference type="InterPro" id="IPR050165">
    <property type="entry name" value="DHAD_IlvD/Edd"/>
</dbReference>
<gene>
    <name evidence="15" type="primary">ilvD</name>
    <name evidence="18" type="ORF">SAMN04488109_2086</name>
</gene>
<evidence type="ECO:0000256" key="9">
    <source>
        <dbReference type="ARBA" id="ARBA00023239"/>
    </source>
</evidence>
<evidence type="ECO:0000256" key="10">
    <source>
        <dbReference type="ARBA" id="ARBA00023304"/>
    </source>
</evidence>
<dbReference type="InterPro" id="IPR042096">
    <property type="entry name" value="Dihydro-acid_dehy_C"/>
</dbReference>
<dbReference type="InterPro" id="IPR056740">
    <property type="entry name" value="ILV_EDD_C"/>
</dbReference>
<feature type="binding site" evidence="15">
    <location>
        <position position="50"/>
    </location>
    <ligand>
        <name>[2Fe-2S] cluster</name>
        <dbReference type="ChEBI" id="CHEBI:190135"/>
    </ligand>
</feature>
<evidence type="ECO:0000259" key="16">
    <source>
        <dbReference type="Pfam" id="PF00920"/>
    </source>
</evidence>
<evidence type="ECO:0000256" key="13">
    <source>
        <dbReference type="ARBA" id="ARBA00029437"/>
    </source>
</evidence>
<feature type="binding site" evidence="15">
    <location>
        <position position="124"/>
    </location>
    <ligand>
        <name>Mg(2+)</name>
        <dbReference type="ChEBI" id="CHEBI:18420"/>
    </ligand>
</feature>
<dbReference type="GO" id="GO:0004160">
    <property type="term" value="F:dihydroxy-acid dehydratase activity"/>
    <property type="evidence" value="ECO:0007669"/>
    <property type="project" value="UniProtKB-UniRule"/>
</dbReference>
<evidence type="ECO:0000256" key="14">
    <source>
        <dbReference type="ARBA" id="ARBA00029490"/>
    </source>
</evidence>
<feature type="domain" description="Dihydroxy-acid/6-phosphogluconate dehydratase C-terminal" evidence="17">
    <location>
        <begin position="365"/>
        <end position="554"/>
    </location>
</feature>
<keyword evidence="19" id="KW-1185">Reference proteome</keyword>
<dbReference type="Pfam" id="PF00920">
    <property type="entry name" value="ILVD_EDD_N"/>
    <property type="match status" value="1"/>
</dbReference>
<dbReference type="PROSITE" id="PS00887">
    <property type="entry name" value="ILVD_EDD_2"/>
    <property type="match status" value="1"/>
</dbReference>
<dbReference type="PANTHER" id="PTHR21000:SF5">
    <property type="entry name" value="DIHYDROXY-ACID DEHYDRATASE, MITOCHONDRIAL"/>
    <property type="match status" value="1"/>
</dbReference>
<evidence type="ECO:0000256" key="8">
    <source>
        <dbReference type="ARBA" id="ARBA00023014"/>
    </source>
</evidence>
<proteinExistence type="inferred from homology"/>
<comment type="similarity">
    <text evidence="2 15">Belongs to the IlvD/Edd family.</text>
</comment>
<protein>
    <recommendedName>
        <fullName evidence="14 15">Dihydroxy-acid dehydratase</fullName>
        <shortName evidence="15">DAD</shortName>
        <ecNumber evidence="14 15">4.2.1.9</ecNumber>
    </recommendedName>
</protein>
<keyword evidence="10 15" id="KW-0100">Branched-chain amino acid biosynthesis</keyword>
<accession>A0A1M5N3J2</accession>
<comment type="function">
    <text evidence="15">Functions in the biosynthesis of branched-chain amino acids. Catalyzes the dehydration of (2R,3R)-2,3-dihydroxy-3-methylpentanoate (2,3-dihydroxy-3-methylvalerate) into 2-oxo-3-methylpentanoate (2-oxo-3-methylvalerate) and of (2R)-2,3-dihydroxy-3-methylbutanoate (2,3-dihydroxyisovalerate) into 2-oxo-3-methylbutanoate (2-oxoisovalerate), the penultimate precursor to L-isoleucine and L-valine, respectively.</text>
</comment>
<keyword evidence="8 15" id="KW-0411">Iron-sulfur</keyword>
<dbReference type="PROSITE" id="PS00886">
    <property type="entry name" value="ILVD_EDD_1"/>
    <property type="match status" value="1"/>
</dbReference>
<dbReference type="AlphaFoldDB" id="A0A1M5N3J2"/>
<dbReference type="UniPathway" id="UPA00047">
    <property type="reaction ID" value="UER00057"/>
</dbReference>
<dbReference type="GO" id="GO:0009099">
    <property type="term" value="P:L-valine biosynthetic process"/>
    <property type="evidence" value="ECO:0007669"/>
    <property type="project" value="UniProtKB-UniRule"/>
</dbReference>
<comment type="cofactor">
    <cofactor evidence="1 15">
        <name>Mg(2+)</name>
        <dbReference type="ChEBI" id="CHEBI:18420"/>
    </cofactor>
</comment>
<dbReference type="UniPathway" id="UPA00049">
    <property type="reaction ID" value="UER00061"/>
</dbReference>
<evidence type="ECO:0000256" key="5">
    <source>
        <dbReference type="ARBA" id="ARBA00022723"/>
    </source>
</evidence>
<comment type="caution">
    <text evidence="15">Lacks conserved residue(s) required for the propagation of feature annotation.</text>
</comment>
<dbReference type="HAMAP" id="MF_00012">
    <property type="entry name" value="IlvD"/>
    <property type="match status" value="1"/>
</dbReference>
<dbReference type="OrthoDB" id="9807077at2"/>
<dbReference type="InterPro" id="IPR004404">
    <property type="entry name" value="DihydroxyA_deHydtase"/>
</dbReference>
<dbReference type="Gene3D" id="3.50.30.80">
    <property type="entry name" value="IlvD/EDD C-terminal domain-like"/>
    <property type="match status" value="1"/>
</dbReference>
<comment type="catalytic activity">
    <reaction evidence="15">
        <text>(2R,3R)-2,3-dihydroxy-3-methylpentanoate = (S)-3-methyl-2-oxopentanoate + H2O</text>
        <dbReference type="Rhea" id="RHEA:27694"/>
        <dbReference type="ChEBI" id="CHEBI:15377"/>
        <dbReference type="ChEBI" id="CHEBI:35146"/>
        <dbReference type="ChEBI" id="CHEBI:49258"/>
        <dbReference type="EC" id="4.2.1.9"/>
    </reaction>
</comment>
<keyword evidence="6 15" id="KW-0460">Magnesium</keyword>
<reference evidence="18 19" key="1">
    <citation type="submission" date="2016-11" db="EMBL/GenBank/DDBJ databases">
        <authorList>
            <person name="Jaros S."/>
            <person name="Januszkiewicz K."/>
            <person name="Wedrychowicz H."/>
        </authorList>
    </citation>
    <scope>NUCLEOTIDE SEQUENCE [LARGE SCALE GENOMIC DNA]</scope>
    <source>
        <strain evidence="18 19">DSM 24574</strain>
    </source>
</reference>
<dbReference type="Pfam" id="PF24877">
    <property type="entry name" value="ILV_EDD_C"/>
    <property type="match status" value="1"/>
</dbReference>
<comment type="cofactor">
    <cofactor evidence="15">
        <name>[2Fe-2S] cluster</name>
        <dbReference type="ChEBI" id="CHEBI:190135"/>
    </cofactor>
    <text evidence="15">Binds 1 [2Fe-2S] cluster per subunit. This cluster acts as a Lewis acid cofactor.</text>
</comment>
<evidence type="ECO:0000256" key="2">
    <source>
        <dbReference type="ARBA" id="ARBA00006486"/>
    </source>
</evidence>
<dbReference type="PANTHER" id="PTHR21000">
    <property type="entry name" value="DIHYDROXY-ACID DEHYDRATASE DAD"/>
    <property type="match status" value="1"/>
</dbReference>
<keyword evidence="4 15" id="KW-0001">2Fe-2S</keyword>
<evidence type="ECO:0000256" key="3">
    <source>
        <dbReference type="ARBA" id="ARBA00022605"/>
    </source>
</evidence>
<evidence type="ECO:0000256" key="11">
    <source>
        <dbReference type="ARBA" id="ARBA00029304"/>
    </source>
</evidence>
<feature type="modified residue" description="N6-carboxylysine" evidence="15">
    <location>
        <position position="125"/>
    </location>
</feature>
<dbReference type="FunFam" id="3.50.30.80:FF:000001">
    <property type="entry name" value="Dihydroxy-acid dehydratase"/>
    <property type="match status" value="1"/>
</dbReference>
<feature type="binding site" evidence="15">
    <location>
        <position position="447"/>
    </location>
    <ligand>
        <name>Mg(2+)</name>
        <dbReference type="ChEBI" id="CHEBI:18420"/>
    </ligand>
</feature>
<evidence type="ECO:0000313" key="19">
    <source>
        <dbReference type="Proteomes" id="UP000184212"/>
    </source>
</evidence>
<dbReference type="STRING" id="947013.SAMN04488109_2086"/>
<keyword evidence="3 15" id="KW-0028">Amino-acid biosynthesis</keyword>